<name>A0A834H3M6_RHOSS</name>
<keyword evidence="3" id="KW-0131">Cell cycle</keyword>
<sequence>MDSLLCDEVWLTENSKWDSRHNVNGCFYTTKEDCREAFDICLQKELSYMPESGYRDHLQSSGLSLARFRVMLWLAKGWKYWMFELLAIACLSVASKFGETAHPFHEIQMEDLDHSFQSNLIQWMELTLLKTLGWRLGSVTAYSYVELLMSNFIDTLSSFLLGELTTRVSELLLGALSDSELVEFRPCTIAISAVRCVIKELEHPSTTNSHLAHINSLIPGDQKDDIIKCHKILEGKLAYPLLLHNSMDRRRYCVCPPSPVTVLKRGQVEVCGCQGDHLSLFKMPNLKSSNMKRKREVDHDQCDDIGTEL</sequence>
<accession>A0A834H3M6</accession>
<dbReference type="PANTHER" id="PTHR10177">
    <property type="entry name" value="CYCLINS"/>
    <property type="match status" value="1"/>
</dbReference>
<feature type="domain" description="Cyclin N-terminal" evidence="5">
    <location>
        <begin position="82"/>
        <end position="136"/>
    </location>
</feature>
<feature type="region of interest" description="Disordered" evidence="4">
    <location>
        <begin position="290"/>
        <end position="309"/>
    </location>
</feature>
<dbReference type="InterPro" id="IPR004367">
    <property type="entry name" value="Cyclin_C-dom"/>
</dbReference>
<evidence type="ECO:0000259" key="6">
    <source>
        <dbReference type="Pfam" id="PF02984"/>
    </source>
</evidence>
<evidence type="ECO:0000313" key="8">
    <source>
        <dbReference type="Proteomes" id="UP000626092"/>
    </source>
</evidence>
<dbReference type="Proteomes" id="UP000626092">
    <property type="component" value="Unassembled WGS sequence"/>
</dbReference>
<dbReference type="Gene3D" id="1.10.472.10">
    <property type="entry name" value="Cyclin-like"/>
    <property type="match status" value="2"/>
</dbReference>
<proteinExistence type="predicted"/>
<feature type="domain" description="Cyclin C-terminal" evidence="6">
    <location>
        <begin position="140"/>
        <end position="235"/>
    </location>
</feature>
<organism evidence="7 8">
    <name type="scientific">Rhododendron simsii</name>
    <name type="common">Sims's rhododendron</name>
    <dbReference type="NCBI Taxonomy" id="118357"/>
    <lineage>
        <taxon>Eukaryota</taxon>
        <taxon>Viridiplantae</taxon>
        <taxon>Streptophyta</taxon>
        <taxon>Embryophyta</taxon>
        <taxon>Tracheophyta</taxon>
        <taxon>Spermatophyta</taxon>
        <taxon>Magnoliopsida</taxon>
        <taxon>eudicotyledons</taxon>
        <taxon>Gunneridae</taxon>
        <taxon>Pentapetalae</taxon>
        <taxon>asterids</taxon>
        <taxon>Ericales</taxon>
        <taxon>Ericaceae</taxon>
        <taxon>Ericoideae</taxon>
        <taxon>Rhodoreae</taxon>
        <taxon>Rhododendron</taxon>
    </lineage>
</organism>
<evidence type="ECO:0000256" key="2">
    <source>
        <dbReference type="ARBA" id="ARBA00023127"/>
    </source>
</evidence>
<reference evidence="7" key="1">
    <citation type="submission" date="2019-11" db="EMBL/GenBank/DDBJ databases">
        <authorList>
            <person name="Liu Y."/>
            <person name="Hou J."/>
            <person name="Li T.-Q."/>
            <person name="Guan C.-H."/>
            <person name="Wu X."/>
            <person name="Wu H.-Z."/>
            <person name="Ling F."/>
            <person name="Zhang R."/>
            <person name="Shi X.-G."/>
            <person name="Ren J.-P."/>
            <person name="Chen E.-F."/>
            <person name="Sun J.-M."/>
        </authorList>
    </citation>
    <scope>NUCLEOTIDE SEQUENCE</scope>
    <source>
        <strain evidence="7">Adult_tree_wgs_1</strain>
        <tissue evidence="7">Leaves</tissue>
    </source>
</reference>
<dbReference type="AlphaFoldDB" id="A0A834H3M6"/>
<dbReference type="InterPro" id="IPR006671">
    <property type="entry name" value="Cyclin_N"/>
</dbReference>
<keyword evidence="1" id="KW-0132">Cell division</keyword>
<gene>
    <name evidence="7" type="ORF">RHSIM_Rhsim04G0160700</name>
</gene>
<evidence type="ECO:0000256" key="4">
    <source>
        <dbReference type="SAM" id="MobiDB-lite"/>
    </source>
</evidence>
<keyword evidence="2" id="KW-0195">Cyclin</keyword>
<dbReference type="EMBL" id="WJXA01000004">
    <property type="protein sequence ID" value="KAF7146388.1"/>
    <property type="molecule type" value="Genomic_DNA"/>
</dbReference>
<evidence type="ECO:0008006" key="9">
    <source>
        <dbReference type="Google" id="ProtNLM"/>
    </source>
</evidence>
<evidence type="ECO:0000259" key="5">
    <source>
        <dbReference type="Pfam" id="PF00134"/>
    </source>
</evidence>
<dbReference type="Pfam" id="PF00134">
    <property type="entry name" value="Cyclin_N"/>
    <property type="match status" value="1"/>
</dbReference>
<evidence type="ECO:0000256" key="1">
    <source>
        <dbReference type="ARBA" id="ARBA00022618"/>
    </source>
</evidence>
<dbReference type="InterPro" id="IPR039361">
    <property type="entry name" value="Cyclin"/>
</dbReference>
<evidence type="ECO:0000256" key="3">
    <source>
        <dbReference type="ARBA" id="ARBA00023306"/>
    </source>
</evidence>
<comment type="caution">
    <text evidence="7">The sequence shown here is derived from an EMBL/GenBank/DDBJ whole genome shotgun (WGS) entry which is preliminary data.</text>
</comment>
<evidence type="ECO:0000313" key="7">
    <source>
        <dbReference type="EMBL" id="KAF7146388.1"/>
    </source>
</evidence>
<dbReference type="OrthoDB" id="62at2759"/>
<keyword evidence="8" id="KW-1185">Reference proteome</keyword>
<dbReference type="GO" id="GO:0051301">
    <property type="term" value="P:cell division"/>
    <property type="evidence" value="ECO:0007669"/>
    <property type="project" value="UniProtKB-KW"/>
</dbReference>
<dbReference type="InterPro" id="IPR036915">
    <property type="entry name" value="Cyclin-like_sf"/>
</dbReference>
<dbReference type="CDD" id="cd20544">
    <property type="entry name" value="CYCLIN_AtCycD-like_rpt2"/>
    <property type="match status" value="1"/>
</dbReference>
<dbReference type="Pfam" id="PF02984">
    <property type="entry name" value="Cyclin_C"/>
    <property type="match status" value="1"/>
</dbReference>
<protein>
    <recommendedName>
        <fullName evidence="9">B-like cyclin</fullName>
    </recommendedName>
</protein>
<dbReference type="SUPFAM" id="SSF47954">
    <property type="entry name" value="Cyclin-like"/>
    <property type="match status" value="1"/>
</dbReference>